<dbReference type="Pfam" id="PF14117">
    <property type="entry name" value="DUF4287"/>
    <property type="match status" value="1"/>
</dbReference>
<sequence length="72" mass="8040">MSFATYLKNIEEKTGKTPQDFQLLAEQKGYTVNGAMGPTIKATNIINWLKADYDLGHGHATAMYAYINGKRE</sequence>
<keyword evidence="2" id="KW-1185">Reference proteome</keyword>
<dbReference type="InterPro" id="IPR025629">
    <property type="entry name" value="DUF4287"/>
</dbReference>
<organism evidence="1 2">
    <name type="scientific">Flavobacterium cupriresistens</name>
    <dbReference type="NCBI Taxonomy" id="2893885"/>
    <lineage>
        <taxon>Bacteria</taxon>
        <taxon>Pseudomonadati</taxon>
        <taxon>Bacteroidota</taxon>
        <taxon>Flavobacteriia</taxon>
        <taxon>Flavobacteriales</taxon>
        <taxon>Flavobacteriaceae</taxon>
        <taxon>Flavobacterium</taxon>
    </lineage>
</organism>
<name>A0ABU4RBJ6_9FLAO</name>
<comment type="caution">
    <text evidence="1">The sequence shown here is derived from an EMBL/GenBank/DDBJ whole genome shotgun (WGS) entry which is preliminary data.</text>
</comment>
<gene>
    <name evidence="1" type="ORF">SGQ83_11370</name>
</gene>
<protein>
    <submittedName>
        <fullName evidence="1">DUF4287 domain-containing protein</fullName>
    </submittedName>
</protein>
<evidence type="ECO:0000313" key="1">
    <source>
        <dbReference type="EMBL" id="MDX6189950.1"/>
    </source>
</evidence>
<evidence type="ECO:0000313" key="2">
    <source>
        <dbReference type="Proteomes" id="UP001273350"/>
    </source>
</evidence>
<proteinExistence type="predicted"/>
<dbReference type="Proteomes" id="UP001273350">
    <property type="component" value="Unassembled WGS sequence"/>
</dbReference>
<accession>A0ABU4RBJ6</accession>
<dbReference type="RefSeq" id="WP_230003119.1">
    <property type="nucleotide sequence ID" value="NZ_CP087134.1"/>
</dbReference>
<reference evidence="1 2" key="1">
    <citation type="submission" date="2023-11" db="EMBL/GenBank/DDBJ databases">
        <title>Unpublished Manusciprt.</title>
        <authorList>
            <person name="Saticioglu I.B."/>
            <person name="Ay H."/>
            <person name="Ajmi N."/>
            <person name="Altun S."/>
            <person name="Duman M."/>
        </authorList>
    </citation>
    <scope>NUCLEOTIDE SEQUENCE [LARGE SCALE GENOMIC DNA]</scope>
    <source>
        <strain evidence="1 2">Fl-318</strain>
    </source>
</reference>
<dbReference type="EMBL" id="JAWXVI010000006">
    <property type="protein sequence ID" value="MDX6189950.1"/>
    <property type="molecule type" value="Genomic_DNA"/>
</dbReference>